<reference evidence="6" key="1">
    <citation type="submission" date="2025-08" db="UniProtKB">
        <authorList>
            <consortium name="Ensembl"/>
        </authorList>
    </citation>
    <scope>IDENTIFICATION</scope>
</reference>
<organism evidence="6 7">
    <name type="scientific">Eptatretus burgeri</name>
    <name type="common">Inshore hagfish</name>
    <dbReference type="NCBI Taxonomy" id="7764"/>
    <lineage>
        <taxon>Eukaryota</taxon>
        <taxon>Metazoa</taxon>
        <taxon>Chordata</taxon>
        <taxon>Craniata</taxon>
        <taxon>Vertebrata</taxon>
        <taxon>Cyclostomata</taxon>
        <taxon>Myxini</taxon>
        <taxon>Myxiniformes</taxon>
        <taxon>Myxinidae</taxon>
        <taxon>Eptatretinae</taxon>
        <taxon>Eptatretus</taxon>
    </lineage>
</organism>
<dbReference type="PANTHER" id="PTHR46675">
    <property type="entry name" value="E3 UBIQUITIN-PROTEIN LIGASE RNF182"/>
    <property type="match status" value="1"/>
</dbReference>
<dbReference type="OMA" id="RHETEVG"/>
<feature type="signal peptide" evidence="5">
    <location>
        <begin position="1"/>
        <end position="19"/>
    </location>
</feature>
<evidence type="ECO:0000256" key="1">
    <source>
        <dbReference type="ARBA" id="ARBA00022723"/>
    </source>
</evidence>
<protein>
    <submittedName>
        <fullName evidence="6">Ring finger protein 182</fullName>
    </submittedName>
</protein>
<keyword evidence="4" id="KW-0472">Membrane</keyword>
<dbReference type="GeneTree" id="ENSGT00730000111020"/>
<feature type="transmembrane region" description="Helical" evidence="4">
    <location>
        <begin position="137"/>
        <end position="158"/>
    </location>
</feature>
<evidence type="ECO:0000313" key="6">
    <source>
        <dbReference type="Ensembl" id="ENSEBUP00000004006.1"/>
    </source>
</evidence>
<evidence type="ECO:0000256" key="4">
    <source>
        <dbReference type="SAM" id="Phobius"/>
    </source>
</evidence>
<evidence type="ECO:0000256" key="3">
    <source>
        <dbReference type="ARBA" id="ARBA00022833"/>
    </source>
</evidence>
<dbReference type="Proteomes" id="UP000694388">
    <property type="component" value="Unplaced"/>
</dbReference>
<sequence>MLACRHIVCARCLAKIVAATNVSPIAADIETHVPCPFCRHGTDIQGAGGVAALPEAQALLFRMHIRRQRLRLCHQQHMSEMVLNTEGLNTSTAPTQAKDGLVPDDTSSLLSHPVIWTSQESPGEMHHSSLCSRVPRILFWLLCIVYFSSLPLGIYLLVMERVSIGVALVNMLPATLVLCLIYGLCRWLCQEPYLFCRILPYQ</sequence>
<dbReference type="InterPro" id="IPR013083">
    <property type="entry name" value="Znf_RING/FYVE/PHD"/>
</dbReference>
<dbReference type="GO" id="GO:0016567">
    <property type="term" value="P:protein ubiquitination"/>
    <property type="evidence" value="ECO:0007669"/>
    <property type="project" value="UniProtKB-UniPathway"/>
</dbReference>
<dbReference type="Ensembl" id="ENSEBUT00000004417.1">
    <property type="protein sequence ID" value="ENSEBUP00000004006.1"/>
    <property type="gene ID" value="ENSEBUG00000002852.1"/>
</dbReference>
<evidence type="ECO:0000256" key="2">
    <source>
        <dbReference type="ARBA" id="ARBA00022771"/>
    </source>
</evidence>
<dbReference type="UniPathway" id="UPA00143"/>
<keyword evidence="4" id="KW-0812">Transmembrane</keyword>
<feature type="chain" id="PRO_5034055731" evidence="5">
    <location>
        <begin position="20"/>
        <end position="202"/>
    </location>
</feature>
<evidence type="ECO:0000256" key="5">
    <source>
        <dbReference type="SAM" id="SignalP"/>
    </source>
</evidence>
<proteinExistence type="predicted"/>
<dbReference type="PANTHER" id="PTHR46675:SF4">
    <property type="entry name" value="E3 UBIQUITIN-PROTEIN LIGASE RNF182"/>
    <property type="match status" value="1"/>
</dbReference>
<dbReference type="PROSITE" id="PS00518">
    <property type="entry name" value="ZF_RING_1"/>
    <property type="match status" value="1"/>
</dbReference>
<dbReference type="SUPFAM" id="SSF57850">
    <property type="entry name" value="RING/U-box"/>
    <property type="match status" value="1"/>
</dbReference>
<keyword evidence="1" id="KW-0479">Metal-binding</keyword>
<reference evidence="6" key="2">
    <citation type="submission" date="2025-09" db="UniProtKB">
        <authorList>
            <consortium name="Ensembl"/>
        </authorList>
    </citation>
    <scope>IDENTIFICATION</scope>
</reference>
<accession>A0A8C4NCI8</accession>
<dbReference type="GO" id="GO:0008270">
    <property type="term" value="F:zinc ion binding"/>
    <property type="evidence" value="ECO:0007669"/>
    <property type="project" value="UniProtKB-KW"/>
</dbReference>
<name>A0A8C4NCI8_EPTBU</name>
<dbReference type="Gene3D" id="3.30.40.10">
    <property type="entry name" value="Zinc/RING finger domain, C3HC4 (zinc finger)"/>
    <property type="match status" value="1"/>
</dbReference>
<evidence type="ECO:0000313" key="7">
    <source>
        <dbReference type="Proteomes" id="UP000694388"/>
    </source>
</evidence>
<keyword evidence="2" id="KW-0863">Zinc-finger</keyword>
<feature type="transmembrane region" description="Helical" evidence="4">
    <location>
        <begin position="164"/>
        <end position="185"/>
    </location>
</feature>
<dbReference type="InterPro" id="IPR042285">
    <property type="entry name" value="RNF182"/>
</dbReference>
<dbReference type="InterPro" id="IPR017907">
    <property type="entry name" value="Znf_RING_CS"/>
</dbReference>
<keyword evidence="7" id="KW-1185">Reference proteome</keyword>
<keyword evidence="5" id="KW-0732">Signal</keyword>
<keyword evidence="3" id="KW-0862">Zinc</keyword>
<keyword evidence="4" id="KW-1133">Transmembrane helix</keyword>
<dbReference type="AlphaFoldDB" id="A0A8C4NCI8"/>